<accession>A0A8I2YS91</accession>
<keyword evidence="3" id="KW-1185">Reference proteome</keyword>
<gene>
    <name evidence="2" type="ORF">JVT61DRAFT_13843</name>
</gene>
<proteinExistence type="predicted"/>
<dbReference type="Proteomes" id="UP000683000">
    <property type="component" value="Unassembled WGS sequence"/>
</dbReference>
<sequence>MAPPNEEREMTNRQRSLVDDCFEEGQYESGMAVLDQLRSSSFKPPPYVSLNAIPDPDLTAFDSDHIRQLLYIALFPPPLPANDQTTQQAQFPPTPVKGSPTKHKLTLSKASLSPSVVESETAQRILFSFLATNSPASLFRALPRYPLHDAADTDLLPESSRNGHDEDSLIARESLCLRDCKNCWAILKQGFIQRKKLLPQNSRQKRERGAYDLEDAVLDQGYDTPAVVAEHAWPILQWLLSLFEKDELLKSQKSGERFSLLLLSQIPPPRGGTGPRWEAGAPLDIVFHSIKQEDRERREMAIRLLTLLINLTLSGFFDGPMFAATLTTRLYTSSPQIVQNLMEGLPKTIPVLTFKISVCQKFLSSSSSLNGGTKPRPRPLLRRGSRRDSGAMSSTTDIDVARTGSSLSSRPAIAMCSEVFQLLSGDHKSQTSASAPPVLTIKYALLVSYAQLQGLLPPEESDGDWKDALVNGGLKHVIDTSFPSDSTYHTALAIITHLWLAT</sequence>
<evidence type="ECO:0000313" key="3">
    <source>
        <dbReference type="Proteomes" id="UP000683000"/>
    </source>
</evidence>
<feature type="compositionally biased region" description="Basic residues" evidence="1">
    <location>
        <begin position="375"/>
        <end position="385"/>
    </location>
</feature>
<name>A0A8I2YS91_9AGAM</name>
<evidence type="ECO:0000313" key="2">
    <source>
        <dbReference type="EMBL" id="KAG6378154.1"/>
    </source>
</evidence>
<reference evidence="2" key="1">
    <citation type="submission" date="2021-03" db="EMBL/GenBank/DDBJ databases">
        <title>Evolutionary innovations through gain and loss of genes in the ectomycorrhizal Boletales.</title>
        <authorList>
            <person name="Wu G."/>
            <person name="Miyauchi S."/>
            <person name="Morin E."/>
            <person name="Yang Z.-L."/>
            <person name="Xu J."/>
            <person name="Martin F.M."/>
        </authorList>
    </citation>
    <scope>NUCLEOTIDE SEQUENCE</scope>
    <source>
        <strain evidence="2">BR01</strain>
    </source>
</reference>
<comment type="caution">
    <text evidence="2">The sequence shown here is derived from an EMBL/GenBank/DDBJ whole genome shotgun (WGS) entry which is preliminary data.</text>
</comment>
<dbReference type="EMBL" id="JAGFBS010000007">
    <property type="protein sequence ID" value="KAG6378154.1"/>
    <property type="molecule type" value="Genomic_DNA"/>
</dbReference>
<dbReference type="AlphaFoldDB" id="A0A8I2YS91"/>
<dbReference type="OrthoDB" id="2337158at2759"/>
<evidence type="ECO:0000256" key="1">
    <source>
        <dbReference type="SAM" id="MobiDB-lite"/>
    </source>
</evidence>
<feature type="region of interest" description="Disordered" evidence="1">
    <location>
        <begin position="366"/>
        <end position="396"/>
    </location>
</feature>
<feature type="region of interest" description="Disordered" evidence="1">
    <location>
        <begin position="82"/>
        <end position="102"/>
    </location>
</feature>
<organism evidence="2 3">
    <name type="scientific">Boletus reticuloceps</name>
    <dbReference type="NCBI Taxonomy" id="495285"/>
    <lineage>
        <taxon>Eukaryota</taxon>
        <taxon>Fungi</taxon>
        <taxon>Dikarya</taxon>
        <taxon>Basidiomycota</taxon>
        <taxon>Agaricomycotina</taxon>
        <taxon>Agaricomycetes</taxon>
        <taxon>Agaricomycetidae</taxon>
        <taxon>Boletales</taxon>
        <taxon>Boletineae</taxon>
        <taxon>Boletaceae</taxon>
        <taxon>Boletoideae</taxon>
        <taxon>Boletus</taxon>
    </lineage>
</organism>
<protein>
    <submittedName>
        <fullName evidence="2">Uncharacterized protein</fullName>
    </submittedName>
</protein>